<dbReference type="EMBL" id="JACHDZ010000001">
    <property type="protein sequence ID" value="MBB5342130.1"/>
    <property type="molecule type" value="Genomic_DNA"/>
</dbReference>
<evidence type="ECO:0000313" key="2">
    <source>
        <dbReference type="EMBL" id="MBB5342130.1"/>
    </source>
</evidence>
<reference evidence="2 3" key="1">
    <citation type="submission" date="2020-08" db="EMBL/GenBank/DDBJ databases">
        <title>Genomic Encyclopedia of Type Strains, Phase IV (KMG-V): Genome sequencing to study the core and pangenomes of soil and plant-associated prokaryotes.</title>
        <authorList>
            <person name="Whitman W."/>
        </authorList>
    </citation>
    <scope>NUCLEOTIDE SEQUENCE [LARGE SCALE GENOMIC DNA]</scope>
    <source>
        <strain evidence="2 3">M8US30</strain>
    </source>
</reference>
<sequence length="151" mass="15811">MRKILCALVLLTFATPLLASDPFAGTWTLNSAKTKYTTGTAPKNVTLVIEEQGANLQVTGTGTTGDGSPISVKYTVPVKGGVGTVQEGDFDGVSSKLISSHVRHNTFMKDGKEIRTRHAVVSEDGKTLSTTVKGTGADGKPVAGVDVYDKQ</sequence>
<organism evidence="2 3">
    <name type="scientific">Tunturiibacter lichenicola</name>
    <dbReference type="NCBI Taxonomy" id="2051959"/>
    <lineage>
        <taxon>Bacteria</taxon>
        <taxon>Pseudomonadati</taxon>
        <taxon>Acidobacteriota</taxon>
        <taxon>Terriglobia</taxon>
        <taxon>Terriglobales</taxon>
        <taxon>Acidobacteriaceae</taxon>
        <taxon>Tunturiibacter</taxon>
    </lineage>
</organism>
<gene>
    <name evidence="2" type="ORF">HDF10_000080</name>
</gene>
<feature type="chain" id="PRO_5031382489" description="Lipocalin-like domain-containing protein" evidence="1">
    <location>
        <begin position="20"/>
        <end position="151"/>
    </location>
</feature>
<protein>
    <recommendedName>
        <fullName evidence="4">Lipocalin-like domain-containing protein</fullName>
    </recommendedName>
</protein>
<accession>A0A7W8J429</accession>
<name>A0A7W8J429_9BACT</name>
<dbReference type="Proteomes" id="UP000569092">
    <property type="component" value="Unassembled WGS sequence"/>
</dbReference>
<feature type="signal peptide" evidence="1">
    <location>
        <begin position="1"/>
        <end position="19"/>
    </location>
</feature>
<keyword evidence="1" id="KW-0732">Signal</keyword>
<dbReference type="AlphaFoldDB" id="A0A7W8J429"/>
<evidence type="ECO:0008006" key="4">
    <source>
        <dbReference type="Google" id="ProtNLM"/>
    </source>
</evidence>
<evidence type="ECO:0000256" key="1">
    <source>
        <dbReference type="SAM" id="SignalP"/>
    </source>
</evidence>
<evidence type="ECO:0000313" key="3">
    <source>
        <dbReference type="Proteomes" id="UP000569092"/>
    </source>
</evidence>
<comment type="caution">
    <text evidence="2">The sequence shown here is derived from an EMBL/GenBank/DDBJ whole genome shotgun (WGS) entry which is preliminary data.</text>
</comment>
<proteinExistence type="predicted"/>